<feature type="region of interest" description="Disordered" evidence="1">
    <location>
        <begin position="1"/>
        <end position="26"/>
    </location>
</feature>
<dbReference type="AlphaFoldDB" id="A0A5B0PFV7"/>
<evidence type="ECO:0000313" key="3">
    <source>
        <dbReference type="EMBL" id="KAA1123487.1"/>
    </source>
</evidence>
<organism evidence="2 4">
    <name type="scientific">Puccinia graminis f. sp. tritici</name>
    <dbReference type="NCBI Taxonomy" id="56615"/>
    <lineage>
        <taxon>Eukaryota</taxon>
        <taxon>Fungi</taxon>
        <taxon>Dikarya</taxon>
        <taxon>Basidiomycota</taxon>
        <taxon>Pucciniomycotina</taxon>
        <taxon>Pucciniomycetes</taxon>
        <taxon>Pucciniales</taxon>
        <taxon>Pucciniaceae</taxon>
        <taxon>Puccinia</taxon>
    </lineage>
</organism>
<comment type="caution">
    <text evidence="2">The sequence shown here is derived from an EMBL/GenBank/DDBJ whole genome shotgun (WGS) entry which is preliminary data.</text>
</comment>
<gene>
    <name evidence="2" type="ORF">PGT21_024109</name>
    <name evidence="3" type="ORF">PGTUg99_019881</name>
</gene>
<dbReference type="OrthoDB" id="10333232at2759"/>
<dbReference type="EMBL" id="VDEP01000208">
    <property type="protein sequence ID" value="KAA1123487.1"/>
    <property type="molecule type" value="Genomic_DNA"/>
</dbReference>
<dbReference type="EMBL" id="VSWC01000054">
    <property type="protein sequence ID" value="KAA1099896.1"/>
    <property type="molecule type" value="Genomic_DNA"/>
</dbReference>
<evidence type="ECO:0000313" key="2">
    <source>
        <dbReference type="EMBL" id="KAA1099896.1"/>
    </source>
</evidence>
<proteinExistence type="predicted"/>
<dbReference type="Proteomes" id="UP000325313">
    <property type="component" value="Unassembled WGS sequence"/>
</dbReference>
<accession>A0A5B0PFV7</accession>
<evidence type="ECO:0000313" key="5">
    <source>
        <dbReference type="Proteomes" id="UP000325313"/>
    </source>
</evidence>
<evidence type="ECO:0000256" key="1">
    <source>
        <dbReference type="SAM" id="MobiDB-lite"/>
    </source>
</evidence>
<reference evidence="4 5" key="1">
    <citation type="submission" date="2019-05" db="EMBL/GenBank/DDBJ databases">
        <title>Emergence of the Ug99 lineage of the wheat stem rust pathogen through somatic hybridization.</title>
        <authorList>
            <person name="Li F."/>
            <person name="Upadhyaya N.M."/>
            <person name="Sperschneider J."/>
            <person name="Matny O."/>
            <person name="Nguyen-Phuc H."/>
            <person name="Mago R."/>
            <person name="Raley C."/>
            <person name="Miller M.E."/>
            <person name="Silverstein K.A.T."/>
            <person name="Henningsen E."/>
            <person name="Hirsch C.D."/>
            <person name="Visser B."/>
            <person name="Pretorius Z.A."/>
            <person name="Steffenson B.J."/>
            <person name="Schwessinger B."/>
            <person name="Dodds P.N."/>
            <person name="Figueroa M."/>
        </authorList>
    </citation>
    <scope>NUCLEOTIDE SEQUENCE [LARGE SCALE GENOMIC DNA]</scope>
    <source>
        <strain evidence="2">21-0</strain>
        <strain evidence="3 5">Ug99</strain>
    </source>
</reference>
<name>A0A5B0PFV7_PUCGR</name>
<dbReference type="Proteomes" id="UP000324748">
    <property type="component" value="Unassembled WGS sequence"/>
</dbReference>
<feature type="compositionally biased region" description="Polar residues" evidence="1">
    <location>
        <begin position="13"/>
        <end position="24"/>
    </location>
</feature>
<evidence type="ECO:0000313" key="4">
    <source>
        <dbReference type="Proteomes" id="UP000324748"/>
    </source>
</evidence>
<keyword evidence="4" id="KW-1185">Reference proteome</keyword>
<feature type="region of interest" description="Disordered" evidence="1">
    <location>
        <begin position="72"/>
        <end position="91"/>
    </location>
</feature>
<sequence length="130" mass="14056">MALNAPRHVPDDNPTSACATSSESGELRPCKAFFKAGTPRMCDRMPDLTHCRRLLEGTFEALPKVCNRGGHQGHMEDKLHHSGRCKSGKVGTTTSPAKVVALNDRSDFSSLKDDCKSSRIGISAVPNAYN</sequence>
<protein>
    <submittedName>
        <fullName evidence="2">Uncharacterized protein</fullName>
    </submittedName>
</protein>